<protein>
    <submittedName>
        <fullName evidence="3">SRPBCC family protein</fullName>
    </submittedName>
</protein>
<dbReference type="RefSeq" id="WP_264486235.1">
    <property type="nucleotide sequence ID" value="NZ_JAPDDT010000002.1"/>
</dbReference>
<reference evidence="3 4" key="1">
    <citation type="submission" date="2022-10" db="EMBL/GenBank/DDBJ databases">
        <title>Luteolibacter arcticus strain CCTCC AB 2014275, whole genome shotgun sequencing project.</title>
        <authorList>
            <person name="Zhao G."/>
            <person name="Shen L."/>
        </authorList>
    </citation>
    <scope>NUCLEOTIDE SEQUENCE [LARGE SCALE GENOMIC DNA]</scope>
    <source>
        <strain evidence="3 4">CCTCC AB 2014275</strain>
    </source>
</reference>
<evidence type="ECO:0000259" key="2">
    <source>
        <dbReference type="Pfam" id="PF08327"/>
    </source>
</evidence>
<dbReference type="InterPro" id="IPR023393">
    <property type="entry name" value="START-like_dom_sf"/>
</dbReference>
<accession>A0ABT3GEU4</accession>
<dbReference type="Pfam" id="PF08327">
    <property type="entry name" value="AHSA1"/>
    <property type="match status" value="1"/>
</dbReference>
<dbReference type="SUPFAM" id="SSF55961">
    <property type="entry name" value="Bet v1-like"/>
    <property type="match status" value="1"/>
</dbReference>
<dbReference type="Proteomes" id="UP001320876">
    <property type="component" value="Unassembled WGS sequence"/>
</dbReference>
<dbReference type="CDD" id="cd08894">
    <property type="entry name" value="SRPBCC_CalC_Aha1-like_1"/>
    <property type="match status" value="1"/>
</dbReference>
<proteinExistence type="inferred from homology"/>
<dbReference type="InterPro" id="IPR013538">
    <property type="entry name" value="ASHA1/2-like_C"/>
</dbReference>
<evidence type="ECO:0000313" key="4">
    <source>
        <dbReference type="Proteomes" id="UP001320876"/>
    </source>
</evidence>
<evidence type="ECO:0000313" key="3">
    <source>
        <dbReference type="EMBL" id="MCW1922125.1"/>
    </source>
</evidence>
<name>A0ABT3GEU4_9BACT</name>
<evidence type="ECO:0000256" key="1">
    <source>
        <dbReference type="ARBA" id="ARBA00006817"/>
    </source>
</evidence>
<comment type="similarity">
    <text evidence="1">Belongs to the AHA1 family.</text>
</comment>
<sequence length="147" mass="16897">MTDTSAPGIVSTRLILFPRNAVFDAFRDPARLAFWWGPNGFTSTIHEFDLRPGGRFRLTLHGPDGANYENDKEFLEVVEPERVVFRHSQPMHDFTMTITWEEEAGGTRLTWKMAFEPAAAGEKIRDFILKANEENFDRLENHLKSTP</sequence>
<comment type="caution">
    <text evidence="3">The sequence shown here is derived from an EMBL/GenBank/DDBJ whole genome shotgun (WGS) entry which is preliminary data.</text>
</comment>
<organism evidence="3 4">
    <name type="scientific">Luteolibacter arcticus</name>
    <dbReference type="NCBI Taxonomy" id="1581411"/>
    <lineage>
        <taxon>Bacteria</taxon>
        <taxon>Pseudomonadati</taxon>
        <taxon>Verrucomicrobiota</taxon>
        <taxon>Verrucomicrobiia</taxon>
        <taxon>Verrucomicrobiales</taxon>
        <taxon>Verrucomicrobiaceae</taxon>
        <taxon>Luteolibacter</taxon>
    </lineage>
</organism>
<dbReference type="Gene3D" id="3.30.530.20">
    <property type="match status" value="1"/>
</dbReference>
<dbReference type="EMBL" id="JAPDDT010000002">
    <property type="protein sequence ID" value="MCW1922125.1"/>
    <property type="molecule type" value="Genomic_DNA"/>
</dbReference>
<keyword evidence="4" id="KW-1185">Reference proteome</keyword>
<feature type="domain" description="Activator of Hsp90 ATPase homologue 1/2-like C-terminal" evidence="2">
    <location>
        <begin position="18"/>
        <end position="143"/>
    </location>
</feature>
<gene>
    <name evidence="3" type="ORF">OKA05_06145</name>
</gene>